<dbReference type="InterPro" id="IPR038765">
    <property type="entry name" value="Papain-like_cys_pep_sf"/>
</dbReference>
<keyword evidence="3" id="KW-0378">Hydrolase</keyword>
<dbReference type="Pfam" id="PF01471">
    <property type="entry name" value="PG_binding_1"/>
    <property type="match status" value="1"/>
</dbReference>
<dbReference type="Gene3D" id="3.90.1720.10">
    <property type="entry name" value="endopeptidase domain like (from Nostoc punctiforme)"/>
    <property type="match status" value="1"/>
</dbReference>
<dbReference type="InterPro" id="IPR002477">
    <property type="entry name" value="Peptidoglycan-bd-like"/>
</dbReference>
<dbReference type="EMBL" id="CP089291">
    <property type="protein sequence ID" value="UOF90920.1"/>
    <property type="molecule type" value="Genomic_DNA"/>
</dbReference>
<dbReference type="Pfam" id="PF00877">
    <property type="entry name" value="NLPC_P60"/>
    <property type="match status" value="1"/>
</dbReference>
<dbReference type="PANTHER" id="PTHR47053:SF1">
    <property type="entry name" value="MUREIN DD-ENDOPEPTIDASE MEPH-RELATED"/>
    <property type="match status" value="1"/>
</dbReference>
<evidence type="ECO:0000256" key="2">
    <source>
        <dbReference type="ARBA" id="ARBA00022670"/>
    </source>
</evidence>
<keyword evidence="4" id="KW-0788">Thiol protease</keyword>
<reference evidence="7" key="1">
    <citation type="submission" date="2021-12" db="EMBL/GenBank/DDBJ databases">
        <title>Alicyclobacillaceae gen. nov., sp. nov., isolated from chalcocite enrichment system.</title>
        <authorList>
            <person name="Jiang Z."/>
        </authorList>
    </citation>
    <scope>NUCLEOTIDE SEQUENCE</scope>
    <source>
        <strain evidence="7">MYW30-H2</strain>
    </source>
</reference>
<dbReference type="PROSITE" id="PS51935">
    <property type="entry name" value="NLPC_P60"/>
    <property type="match status" value="1"/>
</dbReference>
<evidence type="ECO:0000256" key="1">
    <source>
        <dbReference type="ARBA" id="ARBA00007074"/>
    </source>
</evidence>
<proteinExistence type="inferred from homology"/>
<dbReference type="InterPro" id="IPR036365">
    <property type="entry name" value="PGBD-like_sf"/>
</dbReference>
<feature type="domain" description="NlpC/P60" evidence="6">
    <location>
        <begin position="112"/>
        <end position="233"/>
    </location>
</feature>
<dbReference type="PANTHER" id="PTHR47053">
    <property type="entry name" value="MUREIN DD-ENDOPEPTIDASE MEPH-RELATED"/>
    <property type="match status" value="1"/>
</dbReference>
<evidence type="ECO:0000256" key="4">
    <source>
        <dbReference type="ARBA" id="ARBA00022807"/>
    </source>
</evidence>
<dbReference type="Proteomes" id="UP000830167">
    <property type="component" value="Chromosome"/>
</dbReference>
<dbReference type="InterPro" id="IPR036366">
    <property type="entry name" value="PGBDSf"/>
</dbReference>
<keyword evidence="2" id="KW-0645">Protease</keyword>
<keyword evidence="8" id="KW-1185">Reference proteome</keyword>
<dbReference type="InterPro" id="IPR051202">
    <property type="entry name" value="Peptidase_C40"/>
</dbReference>
<evidence type="ECO:0000256" key="3">
    <source>
        <dbReference type="ARBA" id="ARBA00022801"/>
    </source>
</evidence>
<keyword evidence="5" id="KW-0732">Signal</keyword>
<dbReference type="SUPFAM" id="SSF47090">
    <property type="entry name" value="PGBD-like"/>
    <property type="match status" value="1"/>
</dbReference>
<comment type="similarity">
    <text evidence="1">Belongs to the peptidase C40 family.</text>
</comment>
<dbReference type="Gene3D" id="1.10.101.10">
    <property type="entry name" value="PGBD-like superfamily/PGBD"/>
    <property type="match status" value="1"/>
</dbReference>
<dbReference type="InterPro" id="IPR000064">
    <property type="entry name" value="NLP_P60_dom"/>
</dbReference>
<dbReference type="SUPFAM" id="SSF54001">
    <property type="entry name" value="Cysteine proteinases"/>
    <property type="match status" value="1"/>
</dbReference>
<sequence>MPKKVLAAFLCAGTITTVVFFPAPAFAAVGDTVLEYGSQGADVQTLQEQLKELGYFPNSVETTGYFGTTTKQAVLAFKNDYKLTDKEKVGKTTETAILKALAIKKASASSSDTLRKTIIDEAKSLNGSPYQWGGASPSGFDCSGFTKYVFAQAGTSLPRSSQDQYGIGKAVDKAALKPGDLVFFSTYDSGPSHVGIYLGSGKFISADSTKVQIDSIDDPYYWGPRYVGARSVIEN</sequence>
<evidence type="ECO:0000313" key="8">
    <source>
        <dbReference type="Proteomes" id="UP000830167"/>
    </source>
</evidence>
<name>A0ABY4CKD8_9BACL</name>
<accession>A0ABY4CKD8</accession>
<gene>
    <name evidence="7" type="ORF">LSG31_01120</name>
</gene>
<evidence type="ECO:0000259" key="6">
    <source>
        <dbReference type="PROSITE" id="PS51935"/>
    </source>
</evidence>
<evidence type="ECO:0000313" key="7">
    <source>
        <dbReference type="EMBL" id="UOF90920.1"/>
    </source>
</evidence>
<dbReference type="RefSeq" id="WP_347437615.1">
    <property type="nucleotide sequence ID" value="NZ_CP089291.1"/>
</dbReference>
<evidence type="ECO:0000256" key="5">
    <source>
        <dbReference type="SAM" id="SignalP"/>
    </source>
</evidence>
<protein>
    <submittedName>
        <fullName evidence="7">NlpC/P60 family protein</fullName>
    </submittedName>
</protein>
<organism evidence="7 8">
    <name type="scientific">Fodinisporobacter ferrooxydans</name>
    <dbReference type="NCBI Taxonomy" id="2901836"/>
    <lineage>
        <taxon>Bacteria</taxon>
        <taxon>Bacillati</taxon>
        <taxon>Bacillota</taxon>
        <taxon>Bacilli</taxon>
        <taxon>Bacillales</taxon>
        <taxon>Alicyclobacillaceae</taxon>
        <taxon>Fodinisporobacter</taxon>
    </lineage>
</organism>
<feature type="signal peptide" evidence="5">
    <location>
        <begin position="1"/>
        <end position="27"/>
    </location>
</feature>
<feature type="chain" id="PRO_5045974974" evidence="5">
    <location>
        <begin position="28"/>
        <end position="235"/>
    </location>
</feature>